<organism evidence="4 5">
    <name type="scientific">Pseudomonas gingeri</name>
    <dbReference type="NCBI Taxonomy" id="117681"/>
    <lineage>
        <taxon>Bacteria</taxon>
        <taxon>Pseudomonadati</taxon>
        <taxon>Pseudomonadota</taxon>
        <taxon>Gammaproteobacteria</taxon>
        <taxon>Pseudomonadales</taxon>
        <taxon>Pseudomonadaceae</taxon>
        <taxon>Pseudomonas</taxon>
    </lineage>
</organism>
<sequence>MSPFQALPLPNGVQIPNRIAKAAMEENMADLDNAPSSHLMELYRAWADGEPGLLLTGNVMIDRRAMTGPGGVVLEDERHLRKFRQWAEIGRAKGAQFWMQINHPGRQTMANLGQIAWAPSAVPLELGGFSKMFAEPRPMSEADIEDVIGRFARSARLAEQAGFTGVQIHAAHGYLLSQFLSPLSNQRTDRWGGSLENRARLLLSVVKAVRAEVAPTFCVAVKLNSADFQRGGFDADDARQVIEWLNELPVDLVELSGGSYEAPAMQGEARDGRTLAREAYFMEMAGELAKVATMPVMVTGGIRRLPVVEQVLDSGIAMAGIGTALALEPHLPRHWREGRDTHPQLQPIRWKQKPLASLASMAVVKFQLKRLSKGRRPQPEVSALWALVLDRLFIGRRTRQYRAAMKHLAS</sequence>
<dbReference type="Pfam" id="PF00724">
    <property type="entry name" value="Oxidored_FMN"/>
    <property type="match status" value="1"/>
</dbReference>
<keyword evidence="2" id="KW-0560">Oxidoreductase</keyword>
<dbReference type="RefSeq" id="WP_017126053.1">
    <property type="nucleotide sequence ID" value="NZ_JACAQE010000002.1"/>
</dbReference>
<dbReference type="PANTHER" id="PTHR43656">
    <property type="entry name" value="BINDING OXIDOREDUCTASE, PUTATIVE (AFU_ORTHOLOGUE AFUA_2G08260)-RELATED"/>
    <property type="match status" value="1"/>
</dbReference>
<protein>
    <submittedName>
        <fullName evidence="4">NADH:flavin oxidoreductase/NADH oxidase family protein</fullName>
    </submittedName>
</protein>
<feature type="domain" description="NADH:flavin oxidoreductase/NADH oxidase N-terminal" evidence="3">
    <location>
        <begin position="11"/>
        <end position="340"/>
    </location>
</feature>
<evidence type="ECO:0000313" key="4">
    <source>
        <dbReference type="EMBL" id="NWC13168.1"/>
    </source>
</evidence>
<gene>
    <name evidence="4" type="ORF">HX845_05930</name>
</gene>
<evidence type="ECO:0000259" key="3">
    <source>
        <dbReference type="Pfam" id="PF00724"/>
    </source>
</evidence>
<dbReference type="AlphaFoldDB" id="A0A7Y8CC06"/>
<dbReference type="GO" id="GO:0016491">
    <property type="term" value="F:oxidoreductase activity"/>
    <property type="evidence" value="ECO:0007669"/>
    <property type="project" value="UniProtKB-KW"/>
</dbReference>
<evidence type="ECO:0000256" key="2">
    <source>
        <dbReference type="ARBA" id="ARBA00023002"/>
    </source>
</evidence>
<accession>A0A7Y8CC06</accession>
<keyword evidence="1" id="KW-0285">Flavoprotein</keyword>
<dbReference type="SUPFAM" id="SSF51395">
    <property type="entry name" value="FMN-linked oxidoreductases"/>
    <property type="match status" value="1"/>
</dbReference>
<dbReference type="InterPro" id="IPR013785">
    <property type="entry name" value="Aldolase_TIM"/>
</dbReference>
<reference evidence="4 5" key="1">
    <citation type="submission" date="2020-04" db="EMBL/GenBank/DDBJ databases">
        <title>Molecular characterization of pseudomonads from Agaricus bisporus reveal novel blotch 2 pathogens in Western Europe.</title>
        <authorList>
            <person name="Taparia T."/>
            <person name="Krijger M."/>
            <person name="Haynes E."/>
            <person name="Elpinstone J.G."/>
            <person name="Noble R."/>
            <person name="Van Der Wolf J."/>
        </authorList>
    </citation>
    <scope>NUCLEOTIDE SEQUENCE [LARGE SCALE GENOMIC DNA]</scope>
    <source>
        <strain evidence="4 5">IPO3738</strain>
    </source>
</reference>
<dbReference type="PANTHER" id="PTHR43656:SF2">
    <property type="entry name" value="BINDING OXIDOREDUCTASE, PUTATIVE (AFU_ORTHOLOGUE AFUA_2G08260)-RELATED"/>
    <property type="match status" value="1"/>
</dbReference>
<dbReference type="GO" id="GO:0010181">
    <property type="term" value="F:FMN binding"/>
    <property type="evidence" value="ECO:0007669"/>
    <property type="project" value="InterPro"/>
</dbReference>
<name>A0A7Y8CC06_9PSED</name>
<evidence type="ECO:0000313" key="5">
    <source>
        <dbReference type="Proteomes" id="UP000517547"/>
    </source>
</evidence>
<dbReference type="Gene3D" id="3.20.20.70">
    <property type="entry name" value="Aldolase class I"/>
    <property type="match status" value="1"/>
</dbReference>
<dbReference type="CDD" id="cd04733">
    <property type="entry name" value="OYE_like_2_FMN"/>
    <property type="match status" value="1"/>
</dbReference>
<dbReference type="InterPro" id="IPR051799">
    <property type="entry name" value="NADH_flavin_oxidoreductase"/>
</dbReference>
<evidence type="ECO:0000256" key="1">
    <source>
        <dbReference type="ARBA" id="ARBA00022630"/>
    </source>
</evidence>
<proteinExistence type="predicted"/>
<dbReference type="EMBL" id="JACAQE010000002">
    <property type="protein sequence ID" value="NWC13168.1"/>
    <property type="molecule type" value="Genomic_DNA"/>
</dbReference>
<dbReference type="Proteomes" id="UP000517547">
    <property type="component" value="Unassembled WGS sequence"/>
</dbReference>
<comment type="caution">
    <text evidence="4">The sequence shown here is derived from an EMBL/GenBank/DDBJ whole genome shotgun (WGS) entry which is preliminary data.</text>
</comment>
<dbReference type="InterPro" id="IPR001155">
    <property type="entry name" value="OxRdtase_FMN_N"/>
</dbReference>